<reference evidence="1 2" key="1">
    <citation type="submission" date="2017-07" db="EMBL/GenBank/DDBJ databases">
        <title>Phylogenetic study on the rhizospheric bacterium Ochrobactrum sp. A44.</title>
        <authorList>
            <person name="Krzyzanowska D.M."/>
            <person name="Ossowicki A."/>
            <person name="Rajewska M."/>
            <person name="Maciag T."/>
            <person name="Kaczynski Z."/>
            <person name="Czerwicka M."/>
            <person name="Jafra S."/>
        </authorList>
    </citation>
    <scope>NUCLEOTIDE SEQUENCE [LARGE SCALE GENOMIC DNA]</scope>
    <source>
        <strain evidence="1 2">OgA9a</strain>
    </source>
</reference>
<comment type="caution">
    <text evidence="1">The sequence shown here is derived from an EMBL/GenBank/DDBJ whole genome shotgun (WGS) entry which is preliminary data.</text>
</comment>
<organism evidence="1 2">
    <name type="scientific">Brucella grignonensis</name>
    <dbReference type="NCBI Taxonomy" id="94627"/>
    <lineage>
        <taxon>Bacteria</taxon>
        <taxon>Pseudomonadati</taxon>
        <taxon>Pseudomonadota</taxon>
        <taxon>Alphaproteobacteria</taxon>
        <taxon>Hyphomicrobiales</taxon>
        <taxon>Brucellaceae</taxon>
        <taxon>Brucella/Ochrobactrum group</taxon>
        <taxon>Brucella</taxon>
    </lineage>
</organism>
<proteinExistence type="predicted"/>
<keyword evidence="2" id="KW-1185">Reference proteome</keyword>
<dbReference type="Proteomes" id="UP000216478">
    <property type="component" value="Unassembled WGS sequence"/>
</dbReference>
<name>A0A256FNA3_9HYPH</name>
<gene>
    <name evidence="1" type="ORF">CEV33_4344</name>
</gene>
<dbReference type="EMBL" id="NNRL01000151">
    <property type="protein sequence ID" value="OYR16335.1"/>
    <property type="molecule type" value="Genomic_DNA"/>
</dbReference>
<accession>A0A256FNA3</accession>
<dbReference type="AlphaFoldDB" id="A0A256FNA3"/>
<sequence>MRLKPSNSAPASLKMVHPYTLSNGQMFKNSKTRLALAI</sequence>
<protein>
    <submittedName>
        <fullName evidence="1">Uncharacterized protein</fullName>
    </submittedName>
</protein>
<evidence type="ECO:0000313" key="2">
    <source>
        <dbReference type="Proteomes" id="UP000216478"/>
    </source>
</evidence>
<evidence type="ECO:0000313" key="1">
    <source>
        <dbReference type="EMBL" id="OYR16335.1"/>
    </source>
</evidence>